<name>A0A0F9SA16_9ZZZZ</name>
<gene>
    <name evidence="1" type="ORF">LCGC14_0478840</name>
</gene>
<dbReference type="AlphaFoldDB" id="A0A0F9SA16"/>
<dbReference type="EMBL" id="LAZR01000517">
    <property type="protein sequence ID" value="KKN65745.1"/>
    <property type="molecule type" value="Genomic_DNA"/>
</dbReference>
<protein>
    <submittedName>
        <fullName evidence="1">Uncharacterized protein</fullName>
    </submittedName>
</protein>
<accession>A0A0F9SA16</accession>
<reference evidence="1" key="1">
    <citation type="journal article" date="2015" name="Nature">
        <title>Complex archaea that bridge the gap between prokaryotes and eukaryotes.</title>
        <authorList>
            <person name="Spang A."/>
            <person name="Saw J.H."/>
            <person name="Jorgensen S.L."/>
            <person name="Zaremba-Niedzwiedzka K."/>
            <person name="Martijn J."/>
            <person name="Lind A.E."/>
            <person name="van Eijk R."/>
            <person name="Schleper C."/>
            <person name="Guy L."/>
            <person name="Ettema T.J."/>
        </authorList>
    </citation>
    <scope>NUCLEOTIDE SEQUENCE</scope>
</reference>
<comment type="caution">
    <text evidence="1">The sequence shown here is derived from an EMBL/GenBank/DDBJ whole genome shotgun (WGS) entry which is preliminary data.</text>
</comment>
<proteinExistence type="predicted"/>
<organism evidence="1">
    <name type="scientific">marine sediment metagenome</name>
    <dbReference type="NCBI Taxonomy" id="412755"/>
    <lineage>
        <taxon>unclassified sequences</taxon>
        <taxon>metagenomes</taxon>
        <taxon>ecological metagenomes</taxon>
    </lineage>
</organism>
<evidence type="ECO:0000313" key="1">
    <source>
        <dbReference type="EMBL" id="KKN65745.1"/>
    </source>
</evidence>
<sequence length="186" mass="21232">MNRRIFIGLGIAVAAGSVLEIKELTDFEMFKMAHNDFLSSVPKKTYYRKFKELLNEEFEDSGFRRGFSLEFGINGCDSQKAFYPRSTLNKMRKDNPGFDFYKDVFASSEHVYNVALERATKTESVWAYKQYNGFKYKVIGRQFPGAGYGNLAVRVIQNNDQKGRGLAVGTEVGITPRMLNNLFVEV</sequence>